<dbReference type="AlphaFoldDB" id="A0A2A5T748"/>
<geneLocation type="plasmid" evidence="2">
    <name>pmj1</name>
</geneLocation>
<sequence length="48" mass="5567">MALYKELFHPSNSYKIKMSIGNKVKINNRVGIEKRPDITDEKTAFGHF</sequence>
<proteinExistence type="predicted"/>
<gene>
    <name evidence="1" type="ORF">BTN49_0340</name>
</gene>
<keyword evidence="1" id="KW-0614">Plasmid</keyword>
<protein>
    <submittedName>
        <fullName evidence="1">Uncharacterized protein</fullName>
    </submittedName>
</protein>
<dbReference type="Proteomes" id="UP000219020">
    <property type="component" value="Plasmid pMJ1"/>
</dbReference>
<evidence type="ECO:0000313" key="2">
    <source>
        <dbReference type="Proteomes" id="UP000219020"/>
    </source>
</evidence>
<comment type="caution">
    <text evidence="1">The sequence shown here is derived from an EMBL/GenBank/DDBJ whole genome shotgun (WGS) entry which is preliminary data.</text>
</comment>
<name>A0A2A5T748_9GAMM</name>
<keyword evidence="2" id="KW-1185">Reference proteome</keyword>
<evidence type="ECO:0000313" key="1">
    <source>
        <dbReference type="EMBL" id="PCS23974.1"/>
    </source>
</evidence>
<reference evidence="2" key="1">
    <citation type="submission" date="2017-04" db="EMBL/GenBank/DDBJ databases">
        <title>Genome evolution of the luminous symbionts of deep sea anglerfish.</title>
        <authorList>
            <person name="Hendry T.A."/>
        </authorList>
    </citation>
    <scope>NUCLEOTIDE SEQUENCE [LARGE SCALE GENOMIC DNA]</scope>
    <source>
        <plasmid evidence="2">pmj1</plasmid>
    </source>
</reference>
<dbReference type="EMBL" id="NBYY01000008">
    <property type="protein sequence ID" value="PCS23974.1"/>
    <property type="molecule type" value="Genomic_DNA"/>
</dbReference>
<organism evidence="1 2">
    <name type="scientific">Candidatus Enterovibrio escicola</name>
    <dbReference type="NCBI Taxonomy" id="1927127"/>
    <lineage>
        <taxon>Bacteria</taxon>
        <taxon>Pseudomonadati</taxon>
        <taxon>Pseudomonadota</taxon>
        <taxon>Gammaproteobacteria</taxon>
        <taxon>Vibrionales</taxon>
        <taxon>Vibrionaceae</taxon>
        <taxon>Enterovibrio</taxon>
    </lineage>
</organism>
<accession>A0A2A5T748</accession>